<organism evidence="2 3">
    <name type="scientific">Mycolicibacterium hodleri</name>
    <dbReference type="NCBI Taxonomy" id="49897"/>
    <lineage>
        <taxon>Bacteria</taxon>
        <taxon>Bacillati</taxon>
        <taxon>Actinomycetota</taxon>
        <taxon>Actinomycetes</taxon>
        <taxon>Mycobacteriales</taxon>
        <taxon>Mycobacteriaceae</taxon>
        <taxon>Mycolicibacterium</taxon>
    </lineage>
</organism>
<dbReference type="Gene3D" id="3.90.1210.10">
    <property type="entry name" value="Antifreeze-like/N-acetylneuraminic acid synthase C-terminal domain"/>
    <property type="match status" value="1"/>
</dbReference>
<keyword evidence="2" id="KW-0969">Cilium</keyword>
<proteinExistence type="predicted"/>
<gene>
    <name evidence="2" type="ORF">D8S82_23575</name>
</gene>
<keyword evidence="2" id="KW-0966">Cell projection</keyword>
<dbReference type="SMART" id="SM00858">
    <property type="entry name" value="SAF"/>
    <property type="match status" value="1"/>
</dbReference>
<accession>A0A544VW09</accession>
<sequence>MGESLNASLTSRLVAGVRPDWTRTATARRVTAGALVLLAAVAALRPDPTEGRTDVVVATRDLAPGVELVASDVRVESRSVATIPDGATTNGTDLVGATLAGPARRGEVLTDVRVLGSRLADATAGPDARIVPVHPTDAALLDLVRTGDVVDVLAVSEGVDGTGEQRSRVVATNAIVVLVSAASKDRGRDGVVLVALPVLKANEVAGASLTQAITLTFH</sequence>
<protein>
    <submittedName>
        <fullName evidence="2">Flagellar biosynthesis protein FlgA</fullName>
    </submittedName>
</protein>
<evidence type="ECO:0000313" key="2">
    <source>
        <dbReference type="EMBL" id="TQR84176.1"/>
    </source>
</evidence>
<keyword evidence="2" id="KW-0282">Flagellum</keyword>
<dbReference type="Proteomes" id="UP000315759">
    <property type="component" value="Unassembled WGS sequence"/>
</dbReference>
<dbReference type="RefSeq" id="WP_142554420.1">
    <property type="nucleotide sequence ID" value="NZ_VIFX01000034.1"/>
</dbReference>
<dbReference type="EMBL" id="VIFX01000034">
    <property type="protein sequence ID" value="TQR84176.1"/>
    <property type="molecule type" value="Genomic_DNA"/>
</dbReference>
<dbReference type="InterPro" id="IPR013974">
    <property type="entry name" value="SAF"/>
</dbReference>
<dbReference type="AlphaFoldDB" id="A0A544VW09"/>
<comment type="caution">
    <text evidence="2">The sequence shown here is derived from an EMBL/GenBank/DDBJ whole genome shotgun (WGS) entry which is preliminary data.</text>
</comment>
<evidence type="ECO:0000313" key="3">
    <source>
        <dbReference type="Proteomes" id="UP000315759"/>
    </source>
</evidence>
<reference evidence="2 3" key="1">
    <citation type="submission" date="2018-10" db="EMBL/GenBank/DDBJ databases">
        <title>Draft genome of Mycobacterium hodleri strain B.</title>
        <authorList>
            <person name="Amande T.J."/>
            <person name="Mcgenity T.J."/>
        </authorList>
    </citation>
    <scope>NUCLEOTIDE SEQUENCE [LARGE SCALE GENOMIC DNA]</scope>
    <source>
        <strain evidence="2 3">B</strain>
    </source>
</reference>
<keyword evidence="3" id="KW-1185">Reference proteome</keyword>
<dbReference type="CDD" id="cd11614">
    <property type="entry name" value="SAF_CpaB_FlgA_like"/>
    <property type="match status" value="1"/>
</dbReference>
<feature type="domain" description="SAF" evidence="1">
    <location>
        <begin position="53"/>
        <end position="115"/>
    </location>
</feature>
<dbReference type="Pfam" id="PF08666">
    <property type="entry name" value="SAF"/>
    <property type="match status" value="1"/>
</dbReference>
<evidence type="ECO:0000259" key="1">
    <source>
        <dbReference type="SMART" id="SM00858"/>
    </source>
</evidence>
<name>A0A544VW09_9MYCO</name>